<keyword evidence="5 7" id="KW-0472">Membrane</keyword>
<keyword evidence="3 6" id="KW-0605">Phycobilisome</keyword>
<organism evidence="9 10">
    <name type="scientific">Adonisia turfae CCMR0081</name>
    <dbReference type="NCBI Taxonomy" id="2292702"/>
    <lineage>
        <taxon>Bacteria</taxon>
        <taxon>Bacillati</taxon>
        <taxon>Cyanobacteriota</taxon>
        <taxon>Adonisia</taxon>
        <taxon>Adonisia turfae</taxon>
    </lineage>
</organism>
<evidence type="ECO:0000256" key="3">
    <source>
        <dbReference type="ARBA" id="ARBA00022738"/>
    </source>
</evidence>
<dbReference type="EMBL" id="QXHD01000004">
    <property type="protein sequence ID" value="NEZ58057.1"/>
    <property type="molecule type" value="Genomic_DNA"/>
</dbReference>
<comment type="caution">
    <text evidence="9">The sequence shown here is derived from an EMBL/GenBank/DDBJ whole genome shotgun (WGS) entry which is preliminary data.</text>
</comment>
<sequence length="241" mass="27466">MTIPVLAYNPTSQNIRVAALGVGNEESPKIFSTNTLPNALEIDALIYAAYRQIFNEQQTIAHNRQRFLESQLRSSQITVRDFIRGLVTADSFRRYVYDCNNNYRFVQLCVQRMLGRDIYSQAESRAWSIVLATKGLTGFIDALLDSDEYLNTFGDDTVPYQRRRILPQRAVGELPFARMSRYGLGHLEQLMELGYDYVARPLVPSWWEFPKAPASPLPYVVVSLMTFAALYLIAFVPMASS</sequence>
<keyword evidence="4" id="KW-0793">Thylakoid</keyword>
<evidence type="ECO:0000256" key="4">
    <source>
        <dbReference type="ARBA" id="ARBA00023078"/>
    </source>
</evidence>
<dbReference type="Gene3D" id="1.10.3130.20">
    <property type="entry name" value="Phycobilisome linker domain"/>
    <property type="match status" value="1"/>
</dbReference>
<proteinExistence type="inferred from homology"/>
<dbReference type="GO" id="GO:0030089">
    <property type="term" value="C:phycobilisome"/>
    <property type="evidence" value="ECO:0007669"/>
    <property type="project" value="UniProtKB-UniRule"/>
</dbReference>
<dbReference type="PROSITE" id="PS51445">
    <property type="entry name" value="PBS_LINKER"/>
    <property type="match status" value="1"/>
</dbReference>
<evidence type="ECO:0000256" key="2">
    <source>
        <dbReference type="ARBA" id="ARBA00022549"/>
    </source>
</evidence>
<name>A0A6M0RP75_9CYAN</name>
<evidence type="ECO:0000259" key="8">
    <source>
        <dbReference type="PROSITE" id="PS51445"/>
    </source>
</evidence>
<keyword evidence="7" id="KW-1133">Transmembrane helix</keyword>
<keyword evidence="2" id="KW-0042">Antenna complex</keyword>
<dbReference type="RefSeq" id="WP_163660210.1">
    <property type="nucleotide sequence ID" value="NZ_QXHD01000004.1"/>
</dbReference>
<evidence type="ECO:0000256" key="6">
    <source>
        <dbReference type="PROSITE-ProRule" id="PRU00775"/>
    </source>
</evidence>
<dbReference type="AlphaFoldDB" id="A0A6M0RP75"/>
<comment type="subcellular location">
    <subcellularLocation>
        <location evidence="1">Membrane</location>
    </subcellularLocation>
</comment>
<evidence type="ECO:0000256" key="1">
    <source>
        <dbReference type="ARBA" id="ARBA00004370"/>
    </source>
</evidence>
<keyword evidence="10" id="KW-1185">Reference proteome</keyword>
<evidence type="ECO:0000313" key="9">
    <source>
        <dbReference type="EMBL" id="NEZ58057.1"/>
    </source>
</evidence>
<evidence type="ECO:0000256" key="5">
    <source>
        <dbReference type="ARBA" id="ARBA00023136"/>
    </source>
</evidence>
<dbReference type="Proteomes" id="UP000481033">
    <property type="component" value="Unassembled WGS sequence"/>
</dbReference>
<keyword evidence="7" id="KW-0812">Transmembrane</keyword>
<feature type="transmembrane region" description="Helical" evidence="7">
    <location>
        <begin position="217"/>
        <end position="236"/>
    </location>
</feature>
<accession>A0A6M0RP75</accession>
<feature type="domain" description="PBS-linker" evidence="8">
    <location>
        <begin position="11"/>
        <end position="191"/>
    </location>
</feature>
<dbReference type="InterPro" id="IPR001297">
    <property type="entry name" value="PBS_linker_dom"/>
</dbReference>
<dbReference type="InterPro" id="IPR038255">
    <property type="entry name" value="PBS_linker_sf"/>
</dbReference>
<reference evidence="9 10" key="1">
    <citation type="journal article" date="2020" name="Microb. Ecol.">
        <title>Ecogenomics of the Marine Benthic Filamentous Cyanobacterium Adonisia.</title>
        <authorList>
            <person name="Walter J.M."/>
            <person name="Coutinho F.H."/>
            <person name="Leomil L."/>
            <person name="Hargreaves P.I."/>
            <person name="Campeao M.E."/>
            <person name="Vieira V.V."/>
            <person name="Silva B.S."/>
            <person name="Fistarol G.O."/>
            <person name="Salomon P.S."/>
            <person name="Sawabe T."/>
            <person name="Mino S."/>
            <person name="Hosokawa M."/>
            <person name="Miyashita H."/>
            <person name="Maruyama F."/>
            <person name="van Verk M.C."/>
            <person name="Dutilh B.E."/>
            <person name="Thompson C.C."/>
            <person name="Thompson F.L."/>
        </authorList>
    </citation>
    <scope>NUCLEOTIDE SEQUENCE [LARGE SCALE GENOMIC DNA]</scope>
    <source>
        <strain evidence="9 10">CCMR0081</strain>
    </source>
</reference>
<gene>
    <name evidence="9" type="ORF">DXZ20_20895</name>
</gene>
<dbReference type="PANTHER" id="PTHR34011">
    <property type="entry name" value="PHYCOBILISOME 32.1 KDA LINKER POLYPEPTIDE, PHYCOCYANIN-ASSOCIATED, ROD 2-RELATED"/>
    <property type="match status" value="1"/>
</dbReference>
<dbReference type="GO" id="GO:0015979">
    <property type="term" value="P:photosynthesis"/>
    <property type="evidence" value="ECO:0007669"/>
    <property type="project" value="InterPro"/>
</dbReference>
<evidence type="ECO:0000313" key="10">
    <source>
        <dbReference type="Proteomes" id="UP000481033"/>
    </source>
</evidence>
<evidence type="ECO:0000256" key="7">
    <source>
        <dbReference type="SAM" id="Phobius"/>
    </source>
</evidence>
<dbReference type="Pfam" id="PF00427">
    <property type="entry name" value="PBS_linker_poly"/>
    <property type="match status" value="1"/>
</dbReference>
<comment type="similarity">
    <text evidence="6">Belongs to the phycobilisome linker protein family.</text>
</comment>
<protein>
    <submittedName>
        <fullName evidence="9">Phycobilisome rod-core linker polypeptide CpcG</fullName>
    </submittedName>
</protein>